<keyword evidence="3" id="KW-0677">Repeat</keyword>
<organism evidence="9 10">
    <name type="scientific">Priapulus caudatus</name>
    <name type="common">Priapulid worm</name>
    <dbReference type="NCBI Taxonomy" id="37621"/>
    <lineage>
        <taxon>Eukaryota</taxon>
        <taxon>Metazoa</taxon>
        <taxon>Ecdysozoa</taxon>
        <taxon>Scalidophora</taxon>
        <taxon>Priapulida</taxon>
        <taxon>Priapulimorpha</taxon>
        <taxon>Priapulimorphida</taxon>
        <taxon>Priapulidae</taxon>
        <taxon>Priapulus</taxon>
    </lineage>
</organism>
<evidence type="ECO:0000256" key="6">
    <source>
        <dbReference type="ARBA" id="ARBA00023242"/>
    </source>
</evidence>
<keyword evidence="5" id="KW-0862">Zinc</keyword>
<feature type="domain" description="C2H2-type" evidence="8">
    <location>
        <begin position="253"/>
        <end position="276"/>
    </location>
</feature>
<evidence type="ECO:0000313" key="10">
    <source>
        <dbReference type="RefSeq" id="XP_014665174.1"/>
    </source>
</evidence>
<proteinExistence type="predicted"/>
<keyword evidence="2" id="KW-0479">Metal-binding</keyword>
<dbReference type="Gene3D" id="3.30.160.60">
    <property type="entry name" value="Classic Zinc Finger"/>
    <property type="match status" value="3"/>
</dbReference>
<feature type="domain" description="C2H2-type" evidence="8">
    <location>
        <begin position="15"/>
        <end position="38"/>
    </location>
</feature>
<feature type="domain" description="C2H2-type" evidence="8">
    <location>
        <begin position="356"/>
        <end position="379"/>
    </location>
</feature>
<sequence>MYHVKPTPERQTVKYECCDCGAQLTRHENLKRHLIKVHHIAVSKQVAEKLAFCREVVVKKAAIDAPTFESEVAARPVPNMLPGGTITNQGAEQNPLEYGNNAKPIAISSSATVRKDAQSMAAERSCLICGMAFMKKVRLYEHIKNAHKGQVLKQVCCQCGAELSKRDHLKRHIVLVHCITDLNQVADMMAASRVTVKEDTGTDSRSLSNTAVKKKRVRPESQNLCNICQQMFANRHELKDHRLAVHSGNKPKHVCCDCGAHLSRSDHLKRHLVRVHHITASKEIAEKMASCTVEAPRTSVLGEAEASACSSGNDPTLVKPMGTPDKICLICKESFPTGKYLDGHMGAAHRHQTIEHVCCDCGAQFNMQGHLRRHLIDVHCVTDSTVLLQKLATCTFVVVAKKPDQFYGGERPVYTCGSRNEGYGAACNNSDTGDDPSSSDTEIY</sequence>
<feature type="domain" description="C2H2-type" evidence="8">
    <location>
        <begin position="124"/>
        <end position="152"/>
    </location>
</feature>
<dbReference type="GeneID" id="106807370"/>
<evidence type="ECO:0000256" key="1">
    <source>
        <dbReference type="ARBA" id="ARBA00004123"/>
    </source>
</evidence>
<dbReference type="InterPro" id="IPR013087">
    <property type="entry name" value="Znf_C2H2_type"/>
</dbReference>
<evidence type="ECO:0000256" key="7">
    <source>
        <dbReference type="PROSITE-ProRule" id="PRU00042"/>
    </source>
</evidence>
<gene>
    <name evidence="10" type="primary">LOC106807370</name>
</gene>
<keyword evidence="9" id="KW-1185">Reference proteome</keyword>
<dbReference type="InterPro" id="IPR050331">
    <property type="entry name" value="Zinc_finger"/>
</dbReference>
<reference evidence="10" key="1">
    <citation type="submission" date="2025-08" db="UniProtKB">
        <authorList>
            <consortium name="RefSeq"/>
        </authorList>
    </citation>
    <scope>IDENTIFICATION</scope>
</reference>
<dbReference type="PROSITE" id="PS50157">
    <property type="entry name" value="ZINC_FINGER_C2H2_2"/>
    <property type="match status" value="5"/>
</dbReference>
<keyword evidence="6" id="KW-0539">Nucleus</keyword>
<evidence type="ECO:0000259" key="8">
    <source>
        <dbReference type="PROSITE" id="PS50157"/>
    </source>
</evidence>
<dbReference type="SMART" id="SM00355">
    <property type="entry name" value="ZnF_C2H2"/>
    <property type="match status" value="7"/>
</dbReference>
<evidence type="ECO:0000256" key="5">
    <source>
        <dbReference type="ARBA" id="ARBA00022833"/>
    </source>
</evidence>
<protein>
    <submittedName>
        <fullName evidence="10">Zinc finger Y-chromosomal protein-like</fullName>
    </submittedName>
</protein>
<feature type="domain" description="C2H2-type" evidence="8">
    <location>
        <begin position="223"/>
        <end position="251"/>
    </location>
</feature>
<accession>A0ABM1DZ03</accession>
<comment type="subcellular location">
    <subcellularLocation>
        <location evidence="1">Nucleus</location>
    </subcellularLocation>
</comment>
<dbReference type="Proteomes" id="UP000695022">
    <property type="component" value="Unplaced"/>
</dbReference>
<keyword evidence="4 7" id="KW-0863">Zinc-finger</keyword>
<dbReference type="RefSeq" id="XP_014665174.1">
    <property type="nucleotide sequence ID" value="XM_014809688.1"/>
</dbReference>
<dbReference type="PROSITE" id="PS00028">
    <property type="entry name" value="ZINC_FINGER_C2H2_1"/>
    <property type="match status" value="4"/>
</dbReference>
<dbReference type="PANTHER" id="PTHR16515:SF49">
    <property type="entry name" value="GASTRULA ZINC FINGER PROTEIN XLCGF49.1-LIKE-RELATED"/>
    <property type="match status" value="1"/>
</dbReference>
<evidence type="ECO:0000256" key="3">
    <source>
        <dbReference type="ARBA" id="ARBA00022737"/>
    </source>
</evidence>
<evidence type="ECO:0000256" key="2">
    <source>
        <dbReference type="ARBA" id="ARBA00022723"/>
    </source>
</evidence>
<dbReference type="PANTHER" id="PTHR16515">
    <property type="entry name" value="PR DOMAIN ZINC FINGER PROTEIN"/>
    <property type="match status" value="1"/>
</dbReference>
<evidence type="ECO:0000313" key="9">
    <source>
        <dbReference type="Proteomes" id="UP000695022"/>
    </source>
</evidence>
<evidence type="ECO:0000256" key="4">
    <source>
        <dbReference type="ARBA" id="ARBA00022771"/>
    </source>
</evidence>
<name>A0ABM1DZ03_PRICU</name>